<accession>A0A1I7WQP2</accession>
<keyword evidence="2" id="KW-1185">Reference proteome</keyword>
<protein>
    <submittedName>
        <fullName evidence="3">Uncharacterized protein</fullName>
    </submittedName>
</protein>
<organism evidence="2 3">
    <name type="scientific">Heterorhabditis bacteriophora</name>
    <name type="common">Entomopathogenic nematode worm</name>
    <dbReference type="NCBI Taxonomy" id="37862"/>
    <lineage>
        <taxon>Eukaryota</taxon>
        <taxon>Metazoa</taxon>
        <taxon>Ecdysozoa</taxon>
        <taxon>Nematoda</taxon>
        <taxon>Chromadorea</taxon>
        <taxon>Rhabditida</taxon>
        <taxon>Rhabditina</taxon>
        <taxon>Rhabditomorpha</taxon>
        <taxon>Strongyloidea</taxon>
        <taxon>Heterorhabditidae</taxon>
        <taxon>Heterorhabditis</taxon>
    </lineage>
</organism>
<name>A0A1I7WQP2_HETBA</name>
<feature type="transmembrane region" description="Helical" evidence="1">
    <location>
        <begin position="37"/>
        <end position="61"/>
    </location>
</feature>
<keyword evidence="1" id="KW-0812">Transmembrane</keyword>
<keyword evidence="1" id="KW-1133">Transmembrane helix</keyword>
<proteinExistence type="predicted"/>
<dbReference type="WBParaSite" id="Hba_07413">
    <property type="protein sequence ID" value="Hba_07413"/>
    <property type="gene ID" value="Hba_07413"/>
</dbReference>
<evidence type="ECO:0000313" key="3">
    <source>
        <dbReference type="WBParaSite" id="Hba_07413"/>
    </source>
</evidence>
<feature type="transmembrane region" description="Helical" evidence="1">
    <location>
        <begin position="67"/>
        <end position="89"/>
    </location>
</feature>
<dbReference type="Proteomes" id="UP000095283">
    <property type="component" value="Unplaced"/>
</dbReference>
<keyword evidence="1" id="KW-0472">Membrane</keyword>
<reference evidence="3" key="1">
    <citation type="submission" date="2016-11" db="UniProtKB">
        <authorList>
            <consortium name="WormBaseParasite"/>
        </authorList>
    </citation>
    <scope>IDENTIFICATION</scope>
</reference>
<sequence length="91" mass="10660">MFTAIINQIHRRKQSVSPFPNKTDRWRGLISTFPSRCLLVAIVASMPNLVFVHSYWCFFYSPIFNGFLSIFHGFLSEQMYTYALLYIVITV</sequence>
<evidence type="ECO:0000313" key="2">
    <source>
        <dbReference type="Proteomes" id="UP000095283"/>
    </source>
</evidence>
<dbReference type="AlphaFoldDB" id="A0A1I7WQP2"/>
<evidence type="ECO:0000256" key="1">
    <source>
        <dbReference type="SAM" id="Phobius"/>
    </source>
</evidence>